<dbReference type="RefSeq" id="WP_130142621.1">
    <property type="nucleotide sequence ID" value="NZ_SGIT01000003.1"/>
</dbReference>
<keyword evidence="3" id="KW-0106">Calcium</keyword>
<comment type="caution">
    <text evidence="7">The sequence shown here is derived from an EMBL/GenBank/DDBJ whole genome shotgun (WGS) entry which is preliminary data.</text>
</comment>
<dbReference type="Gene3D" id="2.70.98.10">
    <property type="match status" value="1"/>
</dbReference>
<feature type="domain" description="Glycosyl hydrolase family 92" evidence="4">
    <location>
        <begin position="555"/>
        <end position="1035"/>
    </location>
</feature>
<keyword evidence="8" id="KW-1185">Reference proteome</keyword>
<evidence type="ECO:0000259" key="6">
    <source>
        <dbReference type="Pfam" id="PF17678"/>
    </source>
</evidence>
<dbReference type="InterPro" id="IPR014718">
    <property type="entry name" value="GH-type_carb-bd"/>
</dbReference>
<dbReference type="Pfam" id="PF14683">
    <property type="entry name" value="CBM-like"/>
    <property type="match status" value="1"/>
</dbReference>
<reference evidence="7 8" key="1">
    <citation type="submission" date="2019-02" db="EMBL/GenBank/DDBJ databases">
        <authorList>
            <person name="Li Y."/>
        </authorList>
    </citation>
    <scope>NUCLEOTIDE SEQUENCE [LARGE SCALE GENOMIC DNA]</scope>
    <source>
        <strain evidence="7 8">30C10-4-7</strain>
    </source>
</reference>
<dbReference type="GO" id="GO:0006516">
    <property type="term" value="P:glycoprotein catabolic process"/>
    <property type="evidence" value="ECO:0007669"/>
    <property type="project" value="TreeGrafter"/>
</dbReference>
<protein>
    <recommendedName>
        <fullName evidence="9">Alpha-1,2-mannosidase</fullName>
    </recommendedName>
</protein>
<dbReference type="Gene3D" id="3.30.2080.10">
    <property type="entry name" value="GH92 mannosidase domain"/>
    <property type="match status" value="1"/>
</dbReference>
<evidence type="ECO:0000256" key="2">
    <source>
        <dbReference type="ARBA" id="ARBA00011245"/>
    </source>
</evidence>
<dbReference type="InterPro" id="IPR041371">
    <property type="entry name" value="GH92_N"/>
</dbReference>
<accession>A0A4Q6XRI0</accession>
<dbReference type="Gene3D" id="1.20.1050.60">
    <property type="entry name" value="alpha-1,2-mannosidase"/>
    <property type="match status" value="1"/>
</dbReference>
<feature type="domain" description="Rhamnogalacturonan lyase" evidence="5">
    <location>
        <begin position="26"/>
        <end position="195"/>
    </location>
</feature>
<evidence type="ECO:0000313" key="7">
    <source>
        <dbReference type="EMBL" id="RZF58836.1"/>
    </source>
</evidence>
<dbReference type="PANTHER" id="PTHR12143">
    <property type="entry name" value="PEPTIDE N-GLYCANASE PNGASE -RELATED"/>
    <property type="match status" value="1"/>
</dbReference>
<proteinExistence type="predicted"/>
<evidence type="ECO:0000313" key="8">
    <source>
        <dbReference type="Proteomes" id="UP000292855"/>
    </source>
</evidence>
<gene>
    <name evidence="7" type="ORF">EWE74_16050</name>
</gene>
<dbReference type="Pfam" id="PF07971">
    <property type="entry name" value="Glyco_hydro_92"/>
    <property type="match status" value="1"/>
</dbReference>
<dbReference type="SUPFAM" id="SSF48208">
    <property type="entry name" value="Six-hairpin glycosidases"/>
    <property type="match status" value="1"/>
</dbReference>
<comment type="subunit">
    <text evidence="2">Monomer.</text>
</comment>
<sequence length="1045" mass="119202">MYYKPLFFFFLINWAFISGSQAENIIWQLGENNNSAKEFALAPNEYKRFLEKDFGYEDRYFLIGLSQLNQDFPYILPGPADSWGGTGPTSGWRTHDVNILFGLGKVPQNEKWTLVLDLVDNHQAQTLVKVTVNHKSKTFRLGKNGSAESLLGNTSQANESILELGLMSDDLNEGGNMVTVSVLEGSWIIFDHIKLEGPQRTQLLSHDKVFIRQVSAADYQTTNQGQQYQPLLVDVEHLKERPELKVLLDGKQIFAAQLDTGRYIYEALMPAVSKSKKSKYKVVVDGKVEQEGVVLRNKQKQQTLAGYVDTKIGTAHSRWMIAPGPWMPFSMVKISPDNQNMGWQAGYQPTFESVGTFSHIHEWTMGGLGLMPVNGTLKTKIGDERDNNSGYRSAVDKSTERAPIGRYEVLLTDYDIKAEMTATTRASFSRYTFPQDKDGRVMIDMHIHAEYDYQLVDVEINKVSDYRIEGRSHQISPRPHVWSNDADQDYVVNFVIEFDRPIKNVGGWINEEVKSGAANIKGKNLKDAGMFVEFETSDQPVVQVRTGISLVSIANASENLKTEITDPFGWSFEAVENNQIAVWNSYFDRIKIQTNDRNEKIRFYNNMYRSICSRNTWNDVNGEWMSADGVKQRLKNPEHRVLGCDAFWNTFWNLNQFWNLVVPEWSSRWVNSQLAMYDANGWLAKGPAGMKYIPVMVAEHEIPLIVGAYQMGIRDFDTEKAFEAVNKMQTTPAQPVAGGFAGNRDLLPYLQYSYVPSDKGRFSNTLEYAYDDWTVGQFAKSLGKEKEYQIYNNRGSWWKNAIDKETGYARLRDSEGKFESPFDPFHSGKNHHYVEGNAWQLTYFVPQDVKGLADYIGKDRFLERLEWGFNASEHWRYNAPNDQYWDFPVVQGNQQSMHFAFLFNWVDKPWLTQKWSRSIIDRYYGSGQANAYLGDEDQGQMSAWFIMAALGLFQTDGGCSVEPVYEIGSPMFEEIEINLGNRYGRGDKFIISAINASRKNVYVQQATLNGKPLQSFKFSAKELLNGGSLVLEMGPTPNKNWGVEQ</sequence>
<dbReference type="FunFam" id="3.30.2080.10:FF:000001">
    <property type="entry name" value="Alpha-1,2-mannosidase subfamily"/>
    <property type="match status" value="1"/>
</dbReference>
<dbReference type="Gene3D" id="1.20.1610.10">
    <property type="entry name" value="alpha-1,2-mannosidases domains"/>
    <property type="match status" value="1"/>
</dbReference>
<dbReference type="InterPro" id="IPR050883">
    <property type="entry name" value="PNGase"/>
</dbReference>
<dbReference type="InterPro" id="IPR012939">
    <property type="entry name" value="Glyco_hydro_92"/>
</dbReference>
<dbReference type="NCBIfam" id="TIGR01180">
    <property type="entry name" value="aman2_put"/>
    <property type="match status" value="1"/>
</dbReference>
<dbReference type="Pfam" id="PF17678">
    <property type="entry name" value="Glyco_hydro_92N"/>
    <property type="match status" value="1"/>
</dbReference>
<dbReference type="EMBL" id="SGIT01000003">
    <property type="protein sequence ID" value="RZF58836.1"/>
    <property type="molecule type" value="Genomic_DNA"/>
</dbReference>
<dbReference type="OrthoDB" id="9758101at2"/>
<dbReference type="Proteomes" id="UP000292855">
    <property type="component" value="Unassembled WGS sequence"/>
</dbReference>
<dbReference type="SUPFAM" id="SSF49785">
    <property type="entry name" value="Galactose-binding domain-like"/>
    <property type="match status" value="1"/>
</dbReference>
<evidence type="ECO:0008006" key="9">
    <source>
        <dbReference type="Google" id="ProtNLM"/>
    </source>
</evidence>
<dbReference type="InterPro" id="IPR029411">
    <property type="entry name" value="RG-lyase_III"/>
</dbReference>
<evidence type="ECO:0000259" key="4">
    <source>
        <dbReference type="Pfam" id="PF07971"/>
    </source>
</evidence>
<dbReference type="GO" id="GO:0005829">
    <property type="term" value="C:cytosol"/>
    <property type="evidence" value="ECO:0007669"/>
    <property type="project" value="TreeGrafter"/>
</dbReference>
<dbReference type="AlphaFoldDB" id="A0A4Q6XRI0"/>
<evidence type="ECO:0000256" key="3">
    <source>
        <dbReference type="ARBA" id="ARBA00022837"/>
    </source>
</evidence>
<dbReference type="GO" id="GO:0030246">
    <property type="term" value="F:carbohydrate binding"/>
    <property type="evidence" value="ECO:0007669"/>
    <property type="project" value="InterPro"/>
</dbReference>
<dbReference type="InterPro" id="IPR005887">
    <property type="entry name" value="GH92_a_mannosidase_put"/>
</dbReference>
<evidence type="ECO:0000256" key="1">
    <source>
        <dbReference type="ARBA" id="ARBA00001913"/>
    </source>
</evidence>
<evidence type="ECO:0000259" key="5">
    <source>
        <dbReference type="Pfam" id="PF14683"/>
    </source>
</evidence>
<name>A0A4Q6XRI0_9SPHI</name>
<dbReference type="PANTHER" id="PTHR12143:SF39">
    <property type="entry name" value="SECRETED PROTEIN"/>
    <property type="match status" value="1"/>
</dbReference>
<dbReference type="GO" id="GO:0000224">
    <property type="term" value="F:peptide-N4-(N-acetyl-beta-glucosaminyl)asparagine amidase activity"/>
    <property type="evidence" value="ECO:0007669"/>
    <property type="project" value="TreeGrafter"/>
</dbReference>
<dbReference type="InterPro" id="IPR008928">
    <property type="entry name" value="6-hairpin_glycosidase_sf"/>
</dbReference>
<dbReference type="GO" id="GO:0005975">
    <property type="term" value="P:carbohydrate metabolic process"/>
    <property type="evidence" value="ECO:0007669"/>
    <property type="project" value="InterPro"/>
</dbReference>
<comment type="cofactor">
    <cofactor evidence="1">
        <name>Ca(2+)</name>
        <dbReference type="ChEBI" id="CHEBI:29108"/>
    </cofactor>
</comment>
<feature type="domain" description="Glycosyl hydrolase family 92 N-terminal" evidence="6">
    <location>
        <begin position="307"/>
        <end position="549"/>
    </location>
</feature>
<organism evidence="7 8">
    <name type="scientific">Sphingobacterium corticibacterium</name>
    <dbReference type="NCBI Taxonomy" id="2484746"/>
    <lineage>
        <taxon>Bacteria</taxon>
        <taxon>Pseudomonadati</taxon>
        <taxon>Bacteroidota</taxon>
        <taxon>Sphingobacteriia</taxon>
        <taxon>Sphingobacteriales</taxon>
        <taxon>Sphingobacteriaceae</taxon>
        <taxon>Sphingobacterium</taxon>
    </lineage>
</organism>
<dbReference type="InterPro" id="IPR008979">
    <property type="entry name" value="Galactose-bd-like_sf"/>
</dbReference>